<protein>
    <submittedName>
        <fullName evidence="2">Uncharacterized protein</fullName>
    </submittedName>
</protein>
<keyword evidence="1" id="KW-0472">Membrane</keyword>
<feature type="transmembrane region" description="Helical" evidence="1">
    <location>
        <begin position="29"/>
        <end position="52"/>
    </location>
</feature>
<sequence>MPVASSVFSSILPATVSIASTTDVVFASPFLVCSSTSSIVVTLPSMSCCLVVGSITSISIMAGFPLMTLAFIFPARLIVVILFFIRLTTILFVTISFVIVISILFIAGFSIAAVSFITSLLSLLSFCNSRLVFQSLLFESPDVFGHLLI</sequence>
<proteinExistence type="predicted"/>
<evidence type="ECO:0000256" key="1">
    <source>
        <dbReference type="SAM" id="Phobius"/>
    </source>
</evidence>
<name>A0A8D8Z9N3_9HEMI</name>
<accession>A0A8D8Z9N3</accession>
<organism evidence="2">
    <name type="scientific">Cacopsylla melanoneura</name>
    <dbReference type="NCBI Taxonomy" id="428564"/>
    <lineage>
        <taxon>Eukaryota</taxon>
        <taxon>Metazoa</taxon>
        <taxon>Ecdysozoa</taxon>
        <taxon>Arthropoda</taxon>
        <taxon>Hexapoda</taxon>
        <taxon>Insecta</taxon>
        <taxon>Pterygota</taxon>
        <taxon>Neoptera</taxon>
        <taxon>Paraneoptera</taxon>
        <taxon>Hemiptera</taxon>
        <taxon>Sternorrhyncha</taxon>
        <taxon>Psylloidea</taxon>
        <taxon>Psyllidae</taxon>
        <taxon>Psyllinae</taxon>
        <taxon>Cacopsylla</taxon>
    </lineage>
</organism>
<dbReference type="AlphaFoldDB" id="A0A8D8Z9N3"/>
<evidence type="ECO:0000313" key="2">
    <source>
        <dbReference type="EMBL" id="CAG6743510.1"/>
    </source>
</evidence>
<dbReference type="EMBL" id="HBUF01448920">
    <property type="protein sequence ID" value="CAG6743510.1"/>
    <property type="molecule type" value="Transcribed_RNA"/>
</dbReference>
<feature type="transmembrane region" description="Helical" evidence="1">
    <location>
        <begin position="91"/>
        <end position="124"/>
    </location>
</feature>
<feature type="transmembrane region" description="Helical" evidence="1">
    <location>
        <begin position="64"/>
        <end position="85"/>
    </location>
</feature>
<keyword evidence="1" id="KW-0812">Transmembrane</keyword>
<keyword evidence="1" id="KW-1133">Transmembrane helix</keyword>
<reference evidence="2" key="1">
    <citation type="submission" date="2021-05" db="EMBL/GenBank/DDBJ databases">
        <authorList>
            <person name="Alioto T."/>
            <person name="Alioto T."/>
            <person name="Gomez Garrido J."/>
        </authorList>
    </citation>
    <scope>NUCLEOTIDE SEQUENCE</scope>
</reference>